<feature type="domain" description="YknX-like C-terminal permuted SH3-like" evidence="5">
    <location>
        <begin position="331"/>
        <end position="396"/>
    </location>
</feature>
<keyword evidence="7" id="KW-1185">Reference proteome</keyword>
<keyword evidence="4" id="KW-0812">Transmembrane</keyword>
<accession>A0ABT2NPK6</accession>
<evidence type="ECO:0000256" key="3">
    <source>
        <dbReference type="SAM" id="Coils"/>
    </source>
</evidence>
<keyword evidence="2 3" id="KW-0175">Coiled coil</keyword>
<feature type="transmembrane region" description="Helical" evidence="4">
    <location>
        <begin position="7"/>
        <end position="26"/>
    </location>
</feature>
<dbReference type="PANTHER" id="PTHR32347:SF29">
    <property type="entry name" value="UPF0194 MEMBRANE PROTEIN YBHG"/>
    <property type="match status" value="1"/>
</dbReference>
<proteinExistence type="predicted"/>
<comment type="caution">
    <text evidence="6">The sequence shown here is derived from an EMBL/GenBank/DDBJ whole genome shotgun (WGS) entry which is preliminary data.</text>
</comment>
<dbReference type="InterPro" id="IPR050465">
    <property type="entry name" value="UPF0194_transport"/>
</dbReference>
<dbReference type="Gene3D" id="2.40.50.100">
    <property type="match status" value="1"/>
</dbReference>
<feature type="coiled-coil region" evidence="3">
    <location>
        <begin position="103"/>
        <end position="175"/>
    </location>
</feature>
<organism evidence="6 7">
    <name type="scientific">Albidovulum sediminis</name>
    <dbReference type="NCBI Taxonomy" id="3066345"/>
    <lineage>
        <taxon>Bacteria</taxon>
        <taxon>Pseudomonadati</taxon>
        <taxon>Pseudomonadota</taxon>
        <taxon>Alphaproteobacteria</taxon>
        <taxon>Rhodobacterales</taxon>
        <taxon>Paracoccaceae</taxon>
        <taxon>Albidovulum</taxon>
    </lineage>
</organism>
<dbReference type="Proteomes" id="UP001205601">
    <property type="component" value="Unassembled WGS sequence"/>
</dbReference>
<dbReference type="PANTHER" id="PTHR32347">
    <property type="entry name" value="EFFLUX SYSTEM COMPONENT YKNX-RELATED"/>
    <property type="match status" value="1"/>
</dbReference>
<dbReference type="Gene3D" id="2.40.420.20">
    <property type="match status" value="1"/>
</dbReference>
<evidence type="ECO:0000259" key="5">
    <source>
        <dbReference type="Pfam" id="PF25989"/>
    </source>
</evidence>
<dbReference type="InterPro" id="IPR030190">
    <property type="entry name" value="MacA_alpha-hairpin_sf"/>
</dbReference>
<evidence type="ECO:0000256" key="4">
    <source>
        <dbReference type="SAM" id="Phobius"/>
    </source>
</evidence>
<dbReference type="RefSeq" id="WP_261494858.1">
    <property type="nucleotide sequence ID" value="NZ_JAOCQF010000001.1"/>
</dbReference>
<sequence>MSANARSVAMGVAAVALVAGLVWVALRPEAVPVDLATVATGPMRVTIDGDGVTRIRNIYEVAAPVSGKALRSPVEVGDEVRRGQTIVARVEPVDPGLLDLRSRNQAEAAVKEAEAAVSLALTQIAKAEADVAHAKSQYDRTQALSDRGVFSLTQLEDAAQLLKVQEAALAAARAQHQLTIGALERARAALIGPGGGAANGTCCVEIPAPADGVVLSVANVSERPVAAGSPLLSIGQPQDLEIVVDLLSADAVRVRPGARAEILRWGGGGALEAAVREVEPAGFTKISALGIEEQRVNVILDLVTPAEARAGLGDGFAVYARIVEWETDAALLVPVGALFRNNGDWAVFAAKDGRASVVPVRIGRVNDTVAEVLDGLAEGARVITHPSDRIAQGTEIADRQTLD</sequence>
<keyword evidence="4" id="KW-1133">Transmembrane helix</keyword>
<comment type="subcellular location">
    <subcellularLocation>
        <location evidence="1">Cell envelope</location>
    </subcellularLocation>
</comment>
<keyword evidence="4" id="KW-0472">Membrane</keyword>
<dbReference type="SUPFAM" id="SSF56954">
    <property type="entry name" value="Outer membrane efflux proteins (OEP)"/>
    <property type="match status" value="1"/>
</dbReference>
<reference evidence="7" key="1">
    <citation type="submission" date="2023-07" db="EMBL/GenBank/DDBJ databases">
        <title>Defluviimonas sediminis sp. nov., isolated from mangrove sediment.</title>
        <authorList>
            <person name="Liu L."/>
            <person name="Li J."/>
            <person name="Huang Y."/>
            <person name="Pan J."/>
            <person name="Li M."/>
        </authorList>
    </citation>
    <scope>NUCLEOTIDE SEQUENCE [LARGE SCALE GENOMIC DNA]</scope>
    <source>
        <strain evidence="7">FT324</strain>
    </source>
</reference>
<dbReference type="Gene3D" id="6.10.140.1990">
    <property type="match status" value="1"/>
</dbReference>
<dbReference type="InterPro" id="IPR058637">
    <property type="entry name" value="YknX-like_C"/>
</dbReference>
<evidence type="ECO:0000313" key="7">
    <source>
        <dbReference type="Proteomes" id="UP001205601"/>
    </source>
</evidence>
<evidence type="ECO:0000256" key="1">
    <source>
        <dbReference type="ARBA" id="ARBA00004196"/>
    </source>
</evidence>
<dbReference type="Pfam" id="PF25989">
    <property type="entry name" value="YknX_C"/>
    <property type="match status" value="1"/>
</dbReference>
<dbReference type="EMBL" id="JAOCQF010000001">
    <property type="protein sequence ID" value="MCT8329435.1"/>
    <property type="molecule type" value="Genomic_DNA"/>
</dbReference>
<name>A0ABT2NPK6_9RHOB</name>
<evidence type="ECO:0000313" key="6">
    <source>
        <dbReference type="EMBL" id="MCT8329435.1"/>
    </source>
</evidence>
<protein>
    <submittedName>
        <fullName evidence="6">HlyD family efflux transporter periplasmic adaptor subunit</fullName>
    </submittedName>
</protein>
<gene>
    <name evidence="6" type="ORF">N5I32_07925</name>
</gene>
<evidence type="ECO:0000256" key="2">
    <source>
        <dbReference type="ARBA" id="ARBA00023054"/>
    </source>
</evidence>